<dbReference type="EMBL" id="JAFHKP010000015">
    <property type="protein sequence ID" value="KAG5482727.1"/>
    <property type="molecule type" value="Genomic_DNA"/>
</dbReference>
<dbReference type="InterPro" id="IPR003439">
    <property type="entry name" value="ABC_transporter-like_ATP-bd"/>
</dbReference>
<dbReference type="PROSITE" id="PS50893">
    <property type="entry name" value="ABC_TRANSPORTER_2"/>
    <property type="match status" value="1"/>
</dbReference>
<gene>
    <name evidence="11" type="ORF">CUR178_06764</name>
</gene>
<dbReference type="GO" id="GO:0016887">
    <property type="term" value="F:ATP hydrolysis activity"/>
    <property type="evidence" value="ECO:0007669"/>
    <property type="project" value="InterPro"/>
</dbReference>
<feature type="transmembrane region" description="Helical" evidence="9">
    <location>
        <begin position="516"/>
        <end position="539"/>
    </location>
</feature>
<keyword evidence="7 9" id="KW-0472">Membrane</keyword>
<comment type="caution">
    <text evidence="11">The sequence shown here is derived from an EMBL/GenBank/DDBJ whole genome shotgun (WGS) entry which is preliminary data.</text>
</comment>
<evidence type="ECO:0000256" key="2">
    <source>
        <dbReference type="ARBA" id="ARBA00022448"/>
    </source>
</evidence>
<keyword evidence="4" id="KW-0547">Nucleotide-binding</keyword>
<accession>A0A836GIP9</accession>
<evidence type="ECO:0000256" key="4">
    <source>
        <dbReference type="ARBA" id="ARBA00022741"/>
    </source>
</evidence>
<comment type="subcellular location">
    <subcellularLocation>
        <location evidence="1">Membrane</location>
        <topology evidence="1">Multi-pass membrane protein</topology>
    </subcellularLocation>
</comment>
<feature type="compositionally biased region" description="Polar residues" evidence="8">
    <location>
        <begin position="704"/>
        <end position="716"/>
    </location>
</feature>
<dbReference type="GO" id="GO:0016020">
    <property type="term" value="C:membrane"/>
    <property type="evidence" value="ECO:0007669"/>
    <property type="project" value="UniProtKB-SubCell"/>
</dbReference>
<evidence type="ECO:0000256" key="9">
    <source>
        <dbReference type="SAM" id="Phobius"/>
    </source>
</evidence>
<feature type="transmembrane region" description="Helical" evidence="9">
    <location>
        <begin position="546"/>
        <end position="565"/>
    </location>
</feature>
<evidence type="ECO:0000313" key="12">
    <source>
        <dbReference type="Proteomes" id="UP000674179"/>
    </source>
</evidence>
<dbReference type="Gene3D" id="3.40.50.300">
    <property type="entry name" value="P-loop containing nucleotide triphosphate hydrolases"/>
    <property type="match status" value="1"/>
</dbReference>
<dbReference type="Pfam" id="PF01061">
    <property type="entry name" value="ABC2_membrane"/>
    <property type="match status" value="1"/>
</dbReference>
<feature type="region of interest" description="Disordered" evidence="8">
    <location>
        <begin position="704"/>
        <end position="724"/>
    </location>
</feature>
<dbReference type="InterPro" id="IPR050352">
    <property type="entry name" value="ABCG_transporters"/>
</dbReference>
<dbReference type="KEGG" id="lenr:94173933"/>
<dbReference type="InterPro" id="IPR003593">
    <property type="entry name" value="AAA+_ATPase"/>
</dbReference>
<evidence type="ECO:0000313" key="11">
    <source>
        <dbReference type="EMBL" id="KAG5482727.1"/>
    </source>
</evidence>
<keyword evidence="2" id="KW-0813">Transport</keyword>
<reference evidence="11 12" key="1">
    <citation type="submission" date="2021-02" db="EMBL/GenBank/DDBJ databases">
        <title>Leishmania (Mundinia) enrietti genome sequencing and assembly.</title>
        <authorList>
            <person name="Almutairi H."/>
            <person name="Gatherer D."/>
        </authorList>
    </citation>
    <scope>NUCLEOTIDE SEQUENCE [LARGE SCALE GENOMIC DNA]</scope>
    <source>
        <strain evidence="11">CUR178</strain>
    </source>
</reference>
<dbReference type="SUPFAM" id="SSF52540">
    <property type="entry name" value="P-loop containing nucleoside triphosphate hydrolases"/>
    <property type="match status" value="1"/>
</dbReference>
<name>A0A836GIP9_LEIEN</name>
<dbReference type="SMART" id="SM00382">
    <property type="entry name" value="AAA"/>
    <property type="match status" value="1"/>
</dbReference>
<dbReference type="FunFam" id="3.40.50.300:FF:001495">
    <property type="entry name" value="ATP-binding cassette protein subfamily G, member 4"/>
    <property type="match status" value="1"/>
</dbReference>
<dbReference type="PANTHER" id="PTHR48041">
    <property type="entry name" value="ABC TRANSPORTER G FAMILY MEMBER 28"/>
    <property type="match status" value="1"/>
</dbReference>
<dbReference type="Proteomes" id="UP000674179">
    <property type="component" value="Chromosome 15"/>
</dbReference>
<evidence type="ECO:0000256" key="1">
    <source>
        <dbReference type="ARBA" id="ARBA00004141"/>
    </source>
</evidence>
<evidence type="ECO:0000256" key="6">
    <source>
        <dbReference type="ARBA" id="ARBA00022989"/>
    </source>
</evidence>
<dbReference type="GO" id="GO:0140359">
    <property type="term" value="F:ABC-type transporter activity"/>
    <property type="evidence" value="ECO:0007669"/>
    <property type="project" value="InterPro"/>
</dbReference>
<dbReference type="InterPro" id="IPR027417">
    <property type="entry name" value="P-loop_NTPase"/>
</dbReference>
<feature type="transmembrane region" description="Helical" evidence="9">
    <location>
        <begin position="492"/>
        <end position="510"/>
    </location>
</feature>
<protein>
    <recommendedName>
        <fullName evidence="10">ABC transporter domain-containing protein</fullName>
    </recommendedName>
</protein>
<keyword evidence="5" id="KW-0067">ATP-binding</keyword>
<dbReference type="PANTHER" id="PTHR48041:SF127">
    <property type="entry name" value="TRANSPORTER, PUTATIVE-RELATED"/>
    <property type="match status" value="1"/>
</dbReference>
<keyword evidence="6 9" id="KW-1133">Transmembrane helix</keyword>
<dbReference type="GO" id="GO:0005524">
    <property type="term" value="F:ATP binding"/>
    <property type="evidence" value="ECO:0007669"/>
    <property type="project" value="UniProtKB-KW"/>
</dbReference>
<keyword evidence="12" id="KW-1185">Reference proteome</keyword>
<evidence type="ECO:0000256" key="7">
    <source>
        <dbReference type="ARBA" id="ARBA00023136"/>
    </source>
</evidence>
<feature type="domain" description="ABC transporter" evidence="10">
    <location>
        <begin position="76"/>
        <end position="316"/>
    </location>
</feature>
<dbReference type="InterPro" id="IPR043926">
    <property type="entry name" value="ABCG_dom"/>
</dbReference>
<proteinExistence type="predicted"/>
<evidence type="ECO:0000256" key="8">
    <source>
        <dbReference type="SAM" id="MobiDB-lite"/>
    </source>
</evidence>
<dbReference type="Pfam" id="PF00005">
    <property type="entry name" value="ABC_tran"/>
    <property type="match status" value="1"/>
</dbReference>
<dbReference type="InterPro" id="IPR013525">
    <property type="entry name" value="ABC2_TM"/>
</dbReference>
<feature type="transmembrane region" description="Helical" evidence="9">
    <location>
        <begin position="437"/>
        <end position="458"/>
    </location>
</feature>
<evidence type="ECO:0000256" key="5">
    <source>
        <dbReference type="ARBA" id="ARBA00022840"/>
    </source>
</evidence>
<organism evidence="11 12">
    <name type="scientific">Leishmania enriettii</name>
    <dbReference type="NCBI Taxonomy" id="5663"/>
    <lineage>
        <taxon>Eukaryota</taxon>
        <taxon>Discoba</taxon>
        <taxon>Euglenozoa</taxon>
        <taxon>Kinetoplastea</taxon>
        <taxon>Metakinetoplastina</taxon>
        <taxon>Trypanosomatida</taxon>
        <taxon>Trypanosomatidae</taxon>
        <taxon>Leishmaniinae</taxon>
        <taxon>Leishmania</taxon>
    </lineage>
</organism>
<dbReference type="InterPro" id="IPR017871">
    <property type="entry name" value="ABC_transporter-like_CS"/>
</dbReference>
<sequence>MSTHVDQVRDPSAGTPTPSSRDSGESSAVLQTPTEHTTAPGTAPETRSQSVLNREANALTHARAVDFTWENLTYQVPVEDKDGNIAYKTLLFNLSGCAKGGRVLAIMGPSGAGKTTFMGTITGKLYNATARQDGCCFMNNNIYQQRYKRLVSYVCQDDIVMGKDTPREAIHFSARLRLGLDEDTARLRVAEVIKRLSLTKCQDTILGIPGILKGVSGGERKRANIGTELVTNPFVMLLDEPTTGLDSVNAVRVGQLLQDLAKNDMRTVIATVHSPSSELFDLFDDLLLLAKGHVIYHGPTADSIEYFASLGYDVPPHTNPTEYFMNLLQLPEDILSQLWLAWEDYVMSDAAKKNPCLTPVTGAITLTDDYLEEQLELKGANFSLQFSELFKRSWRMYMRDPGNFYGRAAQTLLFAIFIGLFFLNVQLNQQGVQDRQGALYITLMNNLFGAAMNGIAAFPPERAVFLQEQANDAYNAYTYFLAKNLAELPWQILFPTVFDLIVYFMIHFHRSADAFFVHWFILVLLANLGYAFGLMFATFFKDSQAAFAMVPIVLLPLFIVAGLFANTDRLYPYWEWLNYLSFPRHAYLGVFTNEFDRLPVICNPVTTSCTFPNGQAVIKQMGFEGWHYWQTFVALILYQIGLRIIGGTSLFYQGRQRRGKLQFVKNLRKRVASPRAIASARSNDELSNIQSTLIGSIATPSNAYGTEASSHGNPENHQPFLGDENEHVALSSLDTPVTFEESPVNIKELRSRKYGS</sequence>
<dbReference type="AlphaFoldDB" id="A0A836GIP9"/>
<feature type="transmembrane region" description="Helical" evidence="9">
    <location>
        <begin position="404"/>
        <end position="425"/>
    </location>
</feature>
<evidence type="ECO:0000259" key="10">
    <source>
        <dbReference type="PROSITE" id="PS50893"/>
    </source>
</evidence>
<dbReference type="RefSeq" id="XP_067694417.1">
    <property type="nucleotide sequence ID" value="XM_067838423.1"/>
</dbReference>
<feature type="compositionally biased region" description="Polar residues" evidence="8">
    <location>
        <begin position="14"/>
        <end position="50"/>
    </location>
</feature>
<evidence type="ECO:0000256" key="3">
    <source>
        <dbReference type="ARBA" id="ARBA00022692"/>
    </source>
</evidence>
<dbReference type="PROSITE" id="PS00211">
    <property type="entry name" value="ABC_TRANSPORTER_1"/>
    <property type="match status" value="1"/>
</dbReference>
<feature type="region of interest" description="Disordered" evidence="8">
    <location>
        <begin position="1"/>
        <end position="50"/>
    </location>
</feature>
<dbReference type="Pfam" id="PF19055">
    <property type="entry name" value="ABC2_membrane_7"/>
    <property type="match status" value="1"/>
</dbReference>
<feature type="transmembrane region" description="Helical" evidence="9">
    <location>
        <begin position="628"/>
        <end position="652"/>
    </location>
</feature>
<keyword evidence="3 9" id="KW-0812">Transmembrane</keyword>
<dbReference type="OrthoDB" id="66620at2759"/>
<dbReference type="GeneID" id="94173933"/>